<protein>
    <recommendedName>
        <fullName evidence="11">Ionotropic glutamate receptor C-terminal domain-containing protein</fullName>
    </recommendedName>
</protein>
<evidence type="ECO:0008006" key="11">
    <source>
        <dbReference type="Google" id="ProtNLM"/>
    </source>
</evidence>
<organism evidence="9 10">
    <name type="scientific">Diploptera punctata</name>
    <name type="common">Pacific beetle cockroach</name>
    <dbReference type="NCBI Taxonomy" id="6984"/>
    <lineage>
        <taxon>Eukaryota</taxon>
        <taxon>Metazoa</taxon>
        <taxon>Ecdysozoa</taxon>
        <taxon>Arthropoda</taxon>
        <taxon>Hexapoda</taxon>
        <taxon>Insecta</taxon>
        <taxon>Pterygota</taxon>
        <taxon>Neoptera</taxon>
        <taxon>Polyneoptera</taxon>
        <taxon>Dictyoptera</taxon>
        <taxon>Blattodea</taxon>
        <taxon>Blaberoidea</taxon>
        <taxon>Blaberidae</taxon>
        <taxon>Diplopterinae</taxon>
        <taxon>Diploptera</taxon>
    </lineage>
</organism>
<evidence type="ECO:0000256" key="4">
    <source>
        <dbReference type="ARBA" id="ARBA00022989"/>
    </source>
</evidence>
<name>A0AAD8AIS8_DIPPU</name>
<keyword evidence="6" id="KW-0675">Receptor</keyword>
<keyword evidence="4 8" id="KW-1133">Transmembrane helix</keyword>
<dbReference type="PANTHER" id="PTHR42643">
    <property type="entry name" value="IONOTROPIC RECEPTOR 20A-RELATED"/>
    <property type="match status" value="1"/>
</dbReference>
<reference evidence="9" key="1">
    <citation type="journal article" date="2023" name="IScience">
        <title>Live-bearing cockroach genome reveals convergent evolutionary mechanisms linked to viviparity in insects and beyond.</title>
        <authorList>
            <person name="Fouks B."/>
            <person name="Harrison M.C."/>
            <person name="Mikhailova A.A."/>
            <person name="Marchal E."/>
            <person name="English S."/>
            <person name="Carruthers M."/>
            <person name="Jennings E.C."/>
            <person name="Chiamaka E.L."/>
            <person name="Frigard R.A."/>
            <person name="Pippel M."/>
            <person name="Attardo G.M."/>
            <person name="Benoit J.B."/>
            <person name="Bornberg-Bauer E."/>
            <person name="Tobe S.S."/>
        </authorList>
    </citation>
    <scope>NUCLEOTIDE SEQUENCE</scope>
    <source>
        <strain evidence="9">Stay&amp;Tobe</strain>
    </source>
</reference>
<dbReference type="Proteomes" id="UP001233999">
    <property type="component" value="Unassembled WGS sequence"/>
</dbReference>
<dbReference type="AlphaFoldDB" id="A0AAD8AIS8"/>
<dbReference type="Gene3D" id="1.10.287.70">
    <property type="match status" value="1"/>
</dbReference>
<comment type="subcellular location">
    <subcellularLocation>
        <location evidence="1">Cell membrane</location>
        <topology evidence="1">Multi-pass membrane protein</topology>
    </subcellularLocation>
</comment>
<feature type="transmembrane region" description="Helical" evidence="8">
    <location>
        <begin position="140"/>
        <end position="167"/>
    </location>
</feature>
<dbReference type="EMBL" id="JASPKZ010000803">
    <property type="protein sequence ID" value="KAJ9599490.1"/>
    <property type="molecule type" value="Genomic_DNA"/>
</dbReference>
<evidence type="ECO:0000256" key="2">
    <source>
        <dbReference type="ARBA" id="ARBA00022475"/>
    </source>
</evidence>
<keyword evidence="2" id="KW-1003">Cell membrane</keyword>
<evidence type="ECO:0000256" key="7">
    <source>
        <dbReference type="ARBA" id="ARBA00023180"/>
    </source>
</evidence>
<keyword evidence="10" id="KW-1185">Reference proteome</keyword>
<accession>A0AAD8AIS8</accession>
<evidence type="ECO:0000256" key="1">
    <source>
        <dbReference type="ARBA" id="ARBA00004651"/>
    </source>
</evidence>
<evidence type="ECO:0000313" key="9">
    <source>
        <dbReference type="EMBL" id="KAJ9599490.1"/>
    </source>
</evidence>
<keyword evidence="3 8" id="KW-0812">Transmembrane</keyword>
<reference evidence="9" key="2">
    <citation type="submission" date="2023-05" db="EMBL/GenBank/DDBJ databases">
        <authorList>
            <person name="Fouks B."/>
        </authorList>
    </citation>
    <scope>NUCLEOTIDE SEQUENCE</scope>
    <source>
        <strain evidence="9">Stay&amp;Tobe</strain>
        <tissue evidence="9">Testes</tissue>
    </source>
</reference>
<dbReference type="PANTHER" id="PTHR42643:SF30">
    <property type="entry name" value="IONOTROPIC RECEPTOR 40A-RELATED"/>
    <property type="match status" value="1"/>
</dbReference>
<sequence length="267" mass="31106">MNASIEYLPSDESFFKGGYHKSLENGTDVAVGLLFYSNAGLNKIYMTKSYYSVSWRWYIPCPKKIKSWVSIIKLYSGYVWLSQFVSFILAVIATFYLSKYLRRCDTSDQMLYRNIPDTLSHLWSLFLGFGVRAIPQTTPLRIFIFSWLCYSFAVSTVFQSFLTSFLIEPIQVPYIHSLEELLKSNKKYGYPFFVDATFSSSEDWQSKEICQNKLICQDVYTCMDWVAYNRNYSMVYLDSMLNFEFAKGLYSDDNGRELICNLNSGIK</sequence>
<evidence type="ECO:0000256" key="6">
    <source>
        <dbReference type="ARBA" id="ARBA00023170"/>
    </source>
</evidence>
<evidence type="ECO:0000256" key="8">
    <source>
        <dbReference type="SAM" id="Phobius"/>
    </source>
</evidence>
<gene>
    <name evidence="9" type="ORF">L9F63_010022</name>
</gene>
<evidence type="ECO:0000313" key="10">
    <source>
        <dbReference type="Proteomes" id="UP001233999"/>
    </source>
</evidence>
<keyword evidence="7" id="KW-0325">Glycoprotein</keyword>
<feature type="transmembrane region" description="Helical" evidence="8">
    <location>
        <begin position="77"/>
        <end position="97"/>
    </location>
</feature>
<proteinExistence type="predicted"/>
<comment type="caution">
    <text evidence="9">The sequence shown here is derived from an EMBL/GenBank/DDBJ whole genome shotgun (WGS) entry which is preliminary data.</text>
</comment>
<keyword evidence="5 8" id="KW-0472">Membrane</keyword>
<dbReference type="GO" id="GO:0005886">
    <property type="term" value="C:plasma membrane"/>
    <property type="evidence" value="ECO:0007669"/>
    <property type="project" value="UniProtKB-SubCell"/>
</dbReference>
<evidence type="ECO:0000256" key="5">
    <source>
        <dbReference type="ARBA" id="ARBA00023136"/>
    </source>
</evidence>
<dbReference type="InterPro" id="IPR052192">
    <property type="entry name" value="Insect_Ionotropic_Sensory_Rcpt"/>
</dbReference>
<evidence type="ECO:0000256" key="3">
    <source>
        <dbReference type="ARBA" id="ARBA00022692"/>
    </source>
</evidence>